<dbReference type="FunFam" id="3.30.160.60:FF:001752">
    <property type="entry name" value="Transcriptional factor SWI5"/>
    <property type="match status" value="1"/>
</dbReference>
<comment type="caution">
    <text evidence="13">The sequence shown here is derived from an EMBL/GenBank/DDBJ whole genome shotgun (WGS) entry which is preliminary data.</text>
</comment>
<keyword evidence="8" id="KW-0539">Nucleus</keyword>
<evidence type="ECO:0000259" key="12">
    <source>
        <dbReference type="PROSITE" id="PS50157"/>
    </source>
</evidence>
<keyword evidence="5" id="KW-0862">Zinc</keyword>
<keyword evidence="7" id="KW-0804">Transcription</keyword>
<evidence type="ECO:0000256" key="9">
    <source>
        <dbReference type="ARBA" id="ARBA00038089"/>
    </source>
</evidence>
<protein>
    <recommendedName>
        <fullName evidence="10">pH-response transcription factor pacC/RIM101</fullName>
    </recommendedName>
</protein>
<dbReference type="PANTHER" id="PTHR19818">
    <property type="entry name" value="ZINC FINGER PROTEIN ZIC AND GLI"/>
    <property type="match status" value="1"/>
</dbReference>
<sequence length="207" mass="23844">MINRSPKGIRKKSTLPPGTIDQYIAELADKTFICLFNDCQRKFPRRYNIRAHVQTHLQDRPHACELCGNSFVRNHDLVRHKKTHLEKKFGCDCCGKMFLTEKLVDQHKASLKCSAMQNKIIHSNNLENEKDTGLPKKKKMKSDIEFGTQVVSKSGRVTKLVSPKKQNQQAQLEKKETALEFKNTMAATNNVNKVVKKDIYHFNTVKF</sequence>
<dbReference type="SUPFAM" id="SSF57667">
    <property type="entry name" value="beta-beta-alpha zinc fingers"/>
    <property type="match status" value="1"/>
</dbReference>
<gene>
    <name evidence="13" type="ORF">HANVADRAFT_21291</name>
</gene>
<keyword evidence="3" id="KW-0677">Repeat</keyword>
<dbReference type="SMART" id="SM00355">
    <property type="entry name" value="ZnF_C2H2"/>
    <property type="match status" value="2"/>
</dbReference>
<dbReference type="AlphaFoldDB" id="A0A1B7TIB2"/>
<organism evidence="13 14">
    <name type="scientific">Hanseniaspora valbyensis NRRL Y-1626</name>
    <dbReference type="NCBI Taxonomy" id="766949"/>
    <lineage>
        <taxon>Eukaryota</taxon>
        <taxon>Fungi</taxon>
        <taxon>Dikarya</taxon>
        <taxon>Ascomycota</taxon>
        <taxon>Saccharomycotina</taxon>
        <taxon>Saccharomycetes</taxon>
        <taxon>Saccharomycodales</taxon>
        <taxon>Saccharomycodaceae</taxon>
        <taxon>Hanseniaspora</taxon>
    </lineage>
</organism>
<dbReference type="GO" id="GO:0008270">
    <property type="term" value="F:zinc ion binding"/>
    <property type="evidence" value="ECO:0007669"/>
    <property type="project" value="UniProtKB-KW"/>
</dbReference>
<evidence type="ECO:0000313" key="14">
    <source>
        <dbReference type="Proteomes" id="UP000092321"/>
    </source>
</evidence>
<evidence type="ECO:0000313" key="13">
    <source>
        <dbReference type="EMBL" id="OBA28469.1"/>
    </source>
</evidence>
<accession>A0A1B7TIB2</accession>
<dbReference type="InterPro" id="IPR013087">
    <property type="entry name" value="Znf_C2H2_type"/>
</dbReference>
<name>A0A1B7TIB2_9ASCO</name>
<keyword evidence="14" id="KW-1185">Reference proteome</keyword>
<comment type="subcellular location">
    <subcellularLocation>
        <location evidence="1">Nucleus</location>
    </subcellularLocation>
</comment>
<evidence type="ECO:0000256" key="3">
    <source>
        <dbReference type="ARBA" id="ARBA00022737"/>
    </source>
</evidence>
<dbReference type="InterPro" id="IPR036236">
    <property type="entry name" value="Znf_C2H2_sf"/>
</dbReference>
<dbReference type="PROSITE" id="PS50157">
    <property type="entry name" value="ZINC_FINGER_C2H2_2"/>
    <property type="match status" value="2"/>
</dbReference>
<keyword evidence="4 11" id="KW-0863">Zinc-finger</keyword>
<dbReference type="GO" id="GO:0045944">
    <property type="term" value="P:positive regulation of transcription by RNA polymerase II"/>
    <property type="evidence" value="ECO:0007669"/>
    <property type="project" value="UniProtKB-ARBA"/>
</dbReference>
<evidence type="ECO:0000256" key="10">
    <source>
        <dbReference type="ARBA" id="ARBA00039490"/>
    </source>
</evidence>
<dbReference type="InterPro" id="IPR050329">
    <property type="entry name" value="GLI_C2H2-zinc-finger"/>
</dbReference>
<evidence type="ECO:0000256" key="6">
    <source>
        <dbReference type="ARBA" id="ARBA00023015"/>
    </source>
</evidence>
<dbReference type="Proteomes" id="UP000092321">
    <property type="component" value="Unassembled WGS sequence"/>
</dbReference>
<evidence type="ECO:0000256" key="1">
    <source>
        <dbReference type="ARBA" id="ARBA00004123"/>
    </source>
</evidence>
<dbReference type="PANTHER" id="PTHR19818:SF139">
    <property type="entry name" value="PAIR-RULE PROTEIN ODD-PAIRED"/>
    <property type="match status" value="1"/>
</dbReference>
<evidence type="ECO:0000256" key="11">
    <source>
        <dbReference type="PROSITE-ProRule" id="PRU00042"/>
    </source>
</evidence>
<evidence type="ECO:0000256" key="2">
    <source>
        <dbReference type="ARBA" id="ARBA00022723"/>
    </source>
</evidence>
<comment type="similarity">
    <text evidence="9">Belongs to the pacC/RIM101 family.</text>
</comment>
<reference evidence="14" key="1">
    <citation type="journal article" date="2016" name="Proc. Natl. Acad. Sci. U.S.A.">
        <title>Comparative genomics of biotechnologically important yeasts.</title>
        <authorList>
            <person name="Riley R."/>
            <person name="Haridas S."/>
            <person name="Wolfe K.H."/>
            <person name="Lopes M.R."/>
            <person name="Hittinger C.T."/>
            <person name="Goeker M."/>
            <person name="Salamov A.A."/>
            <person name="Wisecaver J.H."/>
            <person name="Long T.M."/>
            <person name="Calvey C.H."/>
            <person name="Aerts A.L."/>
            <person name="Barry K.W."/>
            <person name="Choi C."/>
            <person name="Clum A."/>
            <person name="Coughlan A.Y."/>
            <person name="Deshpande S."/>
            <person name="Douglass A.P."/>
            <person name="Hanson S.J."/>
            <person name="Klenk H.-P."/>
            <person name="LaButti K.M."/>
            <person name="Lapidus A."/>
            <person name="Lindquist E.A."/>
            <person name="Lipzen A.M."/>
            <person name="Meier-Kolthoff J.P."/>
            <person name="Ohm R.A."/>
            <person name="Otillar R.P."/>
            <person name="Pangilinan J.L."/>
            <person name="Peng Y."/>
            <person name="Rokas A."/>
            <person name="Rosa C.A."/>
            <person name="Scheuner C."/>
            <person name="Sibirny A.A."/>
            <person name="Slot J.C."/>
            <person name="Stielow J.B."/>
            <person name="Sun H."/>
            <person name="Kurtzman C.P."/>
            <person name="Blackwell M."/>
            <person name="Grigoriev I.V."/>
            <person name="Jeffries T.W."/>
        </authorList>
    </citation>
    <scope>NUCLEOTIDE SEQUENCE [LARGE SCALE GENOMIC DNA]</scope>
    <source>
        <strain evidence="14">NRRL Y-1626</strain>
    </source>
</reference>
<feature type="domain" description="C2H2-type" evidence="12">
    <location>
        <begin position="32"/>
        <end position="61"/>
    </location>
</feature>
<dbReference type="Pfam" id="PF00096">
    <property type="entry name" value="zf-C2H2"/>
    <property type="match status" value="2"/>
</dbReference>
<dbReference type="EMBL" id="LXPE01000003">
    <property type="protein sequence ID" value="OBA28469.1"/>
    <property type="molecule type" value="Genomic_DNA"/>
</dbReference>
<dbReference type="PROSITE" id="PS00028">
    <property type="entry name" value="ZINC_FINGER_C2H2_1"/>
    <property type="match status" value="2"/>
</dbReference>
<proteinExistence type="inferred from homology"/>
<dbReference type="GO" id="GO:0005634">
    <property type="term" value="C:nucleus"/>
    <property type="evidence" value="ECO:0007669"/>
    <property type="project" value="UniProtKB-SubCell"/>
</dbReference>
<evidence type="ECO:0000256" key="7">
    <source>
        <dbReference type="ARBA" id="ARBA00023163"/>
    </source>
</evidence>
<dbReference type="GO" id="GO:0000978">
    <property type="term" value="F:RNA polymerase II cis-regulatory region sequence-specific DNA binding"/>
    <property type="evidence" value="ECO:0007669"/>
    <property type="project" value="TreeGrafter"/>
</dbReference>
<feature type="domain" description="C2H2-type" evidence="12">
    <location>
        <begin position="62"/>
        <end position="89"/>
    </location>
</feature>
<evidence type="ECO:0000256" key="8">
    <source>
        <dbReference type="ARBA" id="ARBA00023242"/>
    </source>
</evidence>
<evidence type="ECO:0000256" key="5">
    <source>
        <dbReference type="ARBA" id="ARBA00022833"/>
    </source>
</evidence>
<dbReference type="FunFam" id="3.30.160.60:FF:000340">
    <property type="entry name" value="zinc finger protein 473 isoform X1"/>
    <property type="match status" value="1"/>
</dbReference>
<evidence type="ECO:0000256" key="4">
    <source>
        <dbReference type="ARBA" id="ARBA00022771"/>
    </source>
</evidence>
<keyword evidence="2" id="KW-0479">Metal-binding</keyword>
<dbReference type="Gene3D" id="3.30.160.60">
    <property type="entry name" value="Classic Zinc Finger"/>
    <property type="match status" value="2"/>
</dbReference>
<dbReference type="GO" id="GO:0000981">
    <property type="term" value="F:DNA-binding transcription factor activity, RNA polymerase II-specific"/>
    <property type="evidence" value="ECO:0007669"/>
    <property type="project" value="TreeGrafter"/>
</dbReference>
<keyword evidence="6" id="KW-0805">Transcription regulation</keyword>
<dbReference type="OrthoDB" id="3437960at2759"/>